<dbReference type="InterPro" id="IPR007278">
    <property type="entry name" value="DUF397"/>
</dbReference>
<gene>
    <name evidence="3" type="ORF">ACTIVE_5957</name>
</gene>
<sequence>MTPSHGPFNHATKRWRKSTYSNNGGSCIEVAALDSTRLIRDSKDPEGPVLAVSFNDWTLLLTFIKINSGSP</sequence>
<keyword evidence="4" id="KW-1185">Reference proteome</keyword>
<dbReference type="Proteomes" id="UP000501240">
    <property type="component" value="Chromosome"/>
</dbReference>
<name>A0A7D3VYQ5_ACTVE</name>
<reference evidence="3 4" key="1">
    <citation type="submission" date="2020-05" db="EMBL/GenBank/DDBJ databases">
        <title>Actinomadura verrucosospora NRRL-B18236 (PFL_A860) Genome sequencing and assembly.</title>
        <authorList>
            <person name="Samborskyy M."/>
        </authorList>
    </citation>
    <scope>NUCLEOTIDE SEQUENCE [LARGE SCALE GENOMIC DNA]</scope>
    <source>
        <strain evidence="3 4">NRRL:B18236</strain>
    </source>
</reference>
<evidence type="ECO:0000256" key="1">
    <source>
        <dbReference type="SAM" id="MobiDB-lite"/>
    </source>
</evidence>
<evidence type="ECO:0000313" key="4">
    <source>
        <dbReference type="Proteomes" id="UP000501240"/>
    </source>
</evidence>
<proteinExistence type="predicted"/>
<protein>
    <recommendedName>
        <fullName evidence="2">DUF397 domain-containing protein</fullName>
    </recommendedName>
</protein>
<dbReference type="RefSeq" id="WP_173098142.1">
    <property type="nucleotide sequence ID" value="NZ_CP053892.1"/>
</dbReference>
<dbReference type="EMBL" id="CP053892">
    <property type="protein sequence ID" value="QKG24314.1"/>
    <property type="molecule type" value="Genomic_DNA"/>
</dbReference>
<evidence type="ECO:0000313" key="3">
    <source>
        <dbReference type="EMBL" id="QKG24314.1"/>
    </source>
</evidence>
<feature type="region of interest" description="Disordered" evidence="1">
    <location>
        <begin position="1"/>
        <end position="23"/>
    </location>
</feature>
<feature type="domain" description="DUF397" evidence="2">
    <location>
        <begin position="14"/>
        <end position="65"/>
    </location>
</feature>
<evidence type="ECO:0000259" key="2">
    <source>
        <dbReference type="Pfam" id="PF04149"/>
    </source>
</evidence>
<dbReference type="Pfam" id="PF04149">
    <property type="entry name" value="DUF397"/>
    <property type="match status" value="1"/>
</dbReference>
<organism evidence="3 4">
    <name type="scientific">Actinomadura verrucosospora</name>
    <dbReference type="NCBI Taxonomy" id="46165"/>
    <lineage>
        <taxon>Bacteria</taxon>
        <taxon>Bacillati</taxon>
        <taxon>Actinomycetota</taxon>
        <taxon>Actinomycetes</taxon>
        <taxon>Streptosporangiales</taxon>
        <taxon>Thermomonosporaceae</taxon>
        <taxon>Actinomadura</taxon>
    </lineage>
</organism>
<dbReference type="AlphaFoldDB" id="A0A7D3VYQ5"/>
<accession>A0A7D3VYQ5</accession>